<evidence type="ECO:0000313" key="2">
    <source>
        <dbReference type="Proteomes" id="UP000050794"/>
    </source>
</evidence>
<evidence type="ECO:0000313" key="1">
    <source>
        <dbReference type="EMBL" id="VDM51346.1"/>
    </source>
</evidence>
<dbReference type="WBParaSite" id="TCNE_0002003001-mRNA-1">
    <property type="protein sequence ID" value="TCNE_0002003001-mRNA-1"/>
    <property type="gene ID" value="TCNE_0002003001"/>
</dbReference>
<organism evidence="2 3">
    <name type="scientific">Toxocara canis</name>
    <name type="common">Canine roundworm</name>
    <dbReference type="NCBI Taxonomy" id="6265"/>
    <lineage>
        <taxon>Eukaryota</taxon>
        <taxon>Metazoa</taxon>
        <taxon>Ecdysozoa</taxon>
        <taxon>Nematoda</taxon>
        <taxon>Chromadorea</taxon>
        <taxon>Rhabditida</taxon>
        <taxon>Spirurina</taxon>
        <taxon>Ascaridomorpha</taxon>
        <taxon>Ascaridoidea</taxon>
        <taxon>Toxocaridae</taxon>
        <taxon>Toxocara</taxon>
    </lineage>
</organism>
<reference evidence="1 2" key="2">
    <citation type="submission" date="2018-11" db="EMBL/GenBank/DDBJ databases">
        <authorList>
            <consortium name="Pathogen Informatics"/>
        </authorList>
    </citation>
    <scope>NUCLEOTIDE SEQUENCE [LARGE SCALE GENOMIC DNA]</scope>
</reference>
<gene>
    <name evidence="1" type="ORF">TCNE_LOCUS20025</name>
</gene>
<protein>
    <submittedName>
        <fullName evidence="1 3">Uncharacterized protein</fullName>
    </submittedName>
</protein>
<reference evidence="3" key="1">
    <citation type="submission" date="2016-06" db="UniProtKB">
        <authorList>
            <consortium name="WormBaseParasite"/>
        </authorList>
    </citation>
    <scope>IDENTIFICATION</scope>
</reference>
<accession>A0A183VH06</accession>
<keyword evidence="2" id="KW-1185">Reference proteome</keyword>
<name>A0A183VH06_TOXCA</name>
<sequence>MRIALAQNGHASAIAVCSSSIAVQVFANAHILTTNVLGFRFAIITPKMRQTFSQLSIGTRFSTAFQGKRILPFNLLFQLHD</sequence>
<dbReference type="Proteomes" id="UP000050794">
    <property type="component" value="Unassembled WGS sequence"/>
</dbReference>
<dbReference type="EMBL" id="UYWY01028025">
    <property type="protein sequence ID" value="VDM51346.1"/>
    <property type="molecule type" value="Genomic_DNA"/>
</dbReference>
<proteinExistence type="predicted"/>
<evidence type="ECO:0000313" key="3">
    <source>
        <dbReference type="WBParaSite" id="TCNE_0002003001-mRNA-1"/>
    </source>
</evidence>
<dbReference type="AlphaFoldDB" id="A0A183VH06"/>